<evidence type="ECO:0000256" key="2">
    <source>
        <dbReference type="RuleBase" id="RU363034"/>
    </source>
</evidence>
<feature type="non-terminal residue" evidence="4">
    <location>
        <position position="263"/>
    </location>
</feature>
<dbReference type="PROSITE" id="PS00135">
    <property type="entry name" value="TRYPSIN_SER"/>
    <property type="match status" value="1"/>
</dbReference>
<dbReference type="EMBL" id="CAJPIZ010013106">
    <property type="protein sequence ID" value="CAG2114071.1"/>
    <property type="molecule type" value="Genomic_DNA"/>
</dbReference>
<dbReference type="AlphaFoldDB" id="A0A7R9L214"/>
<dbReference type="InterPro" id="IPR043504">
    <property type="entry name" value="Peptidase_S1_PA_chymotrypsin"/>
</dbReference>
<feature type="non-terminal residue" evidence="4">
    <location>
        <position position="1"/>
    </location>
</feature>
<evidence type="ECO:0000256" key="1">
    <source>
        <dbReference type="ARBA" id="ARBA00023157"/>
    </source>
</evidence>
<dbReference type="FunFam" id="2.40.10.10:FF:000068">
    <property type="entry name" value="transmembrane protease serine 2"/>
    <property type="match status" value="1"/>
</dbReference>
<protein>
    <recommendedName>
        <fullName evidence="3">Peptidase S1 domain-containing protein</fullName>
    </recommendedName>
</protein>
<dbReference type="PANTHER" id="PTHR24253">
    <property type="entry name" value="TRANSMEMBRANE PROTEASE SERINE"/>
    <property type="match status" value="1"/>
</dbReference>
<dbReference type="PROSITE" id="PS00134">
    <property type="entry name" value="TRYPSIN_HIS"/>
    <property type="match status" value="1"/>
</dbReference>
<dbReference type="InterPro" id="IPR001254">
    <property type="entry name" value="Trypsin_dom"/>
</dbReference>
<accession>A0A7R9L214</accession>
<keyword evidence="1" id="KW-1015">Disulfide bond</keyword>
<evidence type="ECO:0000259" key="3">
    <source>
        <dbReference type="PROSITE" id="PS50240"/>
    </source>
</evidence>
<dbReference type="Pfam" id="PF00089">
    <property type="entry name" value="Trypsin"/>
    <property type="match status" value="1"/>
</dbReference>
<reference evidence="4" key="1">
    <citation type="submission" date="2020-11" db="EMBL/GenBank/DDBJ databases">
        <authorList>
            <person name="Tran Van P."/>
        </authorList>
    </citation>
    <scope>NUCLEOTIDE SEQUENCE</scope>
</reference>
<feature type="domain" description="Peptidase S1" evidence="3">
    <location>
        <begin position="25"/>
        <end position="248"/>
    </location>
</feature>
<dbReference type="GO" id="GO:0004252">
    <property type="term" value="F:serine-type endopeptidase activity"/>
    <property type="evidence" value="ECO:0007669"/>
    <property type="project" value="InterPro"/>
</dbReference>
<dbReference type="PRINTS" id="PR00722">
    <property type="entry name" value="CHYMOTRYPSIN"/>
</dbReference>
<proteinExistence type="predicted"/>
<dbReference type="EMBL" id="OC867681">
    <property type="protein sequence ID" value="CAD7633641.1"/>
    <property type="molecule type" value="Genomic_DNA"/>
</dbReference>
<dbReference type="InterPro" id="IPR001314">
    <property type="entry name" value="Peptidase_S1A"/>
</dbReference>
<dbReference type="InterPro" id="IPR009003">
    <property type="entry name" value="Peptidase_S1_PA"/>
</dbReference>
<dbReference type="InterPro" id="IPR033116">
    <property type="entry name" value="TRYPSIN_SER"/>
</dbReference>
<evidence type="ECO:0000313" key="5">
    <source>
        <dbReference type="Proteomes" id="UP000759131"/>
    </source>
</evidence>
<evidence type="ECO:0000313" key="4">
    <source>
        <dbReference type="EMBL" id="CAD7633641.1"/>
    </source>
</evidence>
<dbReference type="Proteomes" id="UP000759131">
    <property type="component" value="Unassembled WGS sequence"/>
</dbReference>
<keyword evidence="5" id="KW-1185">Reference proteome</keyword>
<keyword evidence="2" id="KW-0378">Hydrolase</keyword>
<name>A0A7R9L214_9ACAR</name>
<dbReference type="Gene3D" id="2.40.10.10">
    <property type="entry name" value="Trypsin-like serine proteases"/>
    <property type="match status" value="3"/>
</dbReference>
<dbReference type="OrthoDB" id="5565075at2759"/>
<dbReference type="GO" id="GO:0006508">
    <property type="term" value="P:proteolysis"/>
    <property type="evidence" value="ECO:0007669"/>
    <property type="project" value="UniProtKB-KW"/>
</dbReference>
<keyword evidence="2" id="KW-0645">Protease</keyword>
<keyword evidence="2" id="KW-0720">Serine protease</keyword>
<organism evidence="4">
    <name type="scientific">Medioppia subpectinata</name>
    <dbReference type="NCBI Taxonomy" id="1979941"/>
    <lineage>
        <taxon>Eukaryota</taxon>
        <taxon>Metazoa</taxon>
        <taxon>Ecdysozoa</taxon>
        <taxon>Arthropoda</taxon>
        <taxon>Chelicerata</taxon>
        <taxon>Arachnida</taxon>
        <taxon>Acari</taxon>
        <taxon>Acariformes</taxon>
        <taxon>Sarcoptiformes</taxon>
        <taxon>Oribatida</taxon>
        <taxon>Brachypylina</taxon>
        <taxon>Oppioidea</taxon>
        <taxon>Oppiidae</taxon>
        <taxon>Medioppia</taxon>
    </lineage>
</organism>
<dbReference type="CDD" id="cd00190">
    <property type="entry name" value="Tryp_SPc"/>
    <property type="match status" value="1"/>
</dbReference>
<dbReference type="SUPFAM" id="SSF50494">
    <property type="entry name" value="Trypsin-like serine proteases"/>
    <property type="match status" value="1"/>
</dbReference>
<dbReference type="SMART" id="SM00020">
    <property type="entry name" value="Tryp_SPc"/>
    <property type="match status" value="1"/>
</dbReference>
<sequence length="263" mass="28783">VLLYLSGSAFGLWQGPCGNSYANRVAGGDPTAKGEWPWMVKLYFCSRIKNSEKLQCNGCGGSLISDQWIMTAAHCIDTKDNENKTTLIMATVGGDDPLTQRNFTFDTTKNNLHIHESYMDVTGSPYDIALIKLDVKLSLNNNIEPVCIFTTKLPDISKCVATGYGTTESGESSRFDPSIQLCAQNQFIGNDVCHGDSGGPLTCEIGNNVWVQTGIVSFGEGVLCGKQKAPAVFTRVDAFKDWIEKITFEPVQNKYYGGKLYDV</sequence>
<gene>
    <name evidence="4" type="ORF">OSB1V03_LOCUS14037</name>
</gene>
<dbReference type="PROSITE" id="PS50240">
    <property type="entry name" value="TRYPSIN_DOM"/>
    <property type="match status" value="1"/>
</dbReference>
<dbReference type="InterPro" id="IPR018114">
    <property type="entry name" value="TRYPSIN_HIS"/>
</dbReference>
<dbReference type="PANTHER" id="PTHR24253:SF153">
    <property type="entry name" value="SERINE PROTEASE HEPSIN"/>
    <property type="match status" value="1"/>
</dbReference>